<evidence type="ECO:0000259" key="1">
    <source>
        <dbReference type="SMART" id="SM00834"/>
    </source>
</evidence>
<dbReference type="SMART" id="SM00834">
    <property type="entry name" value="CxxC_CXXC_SSSS"/>
    <property type="match status" value="1"/>
</dbReference>
<dbReference type="STRING" id="1121391.SAMN02745206_03025"/>
<dbReference type="Gene3D" id="2.20.28.30">
    <property type="entry name" value="RNA polymerase ii, chain L"/>
    <property type="match status" value="1"/>
</dbReference>
<sequence>MPIFEYRCRKCDHEFETFVWSSRDEESLSCPKCDAKEVKKLLSSFSSKGSLAGVLSSGCGSGGLGGFG</sequence>
<organism evidence="2 3">
    <name type="scientific">Desulfacinum infernum DSM 9756</name>
    <dbReference type="NCBI Taxonomy" id="1121391"/>
    <lineage>
        <taxon>Bacteria</taxon>
        <taxon>Pseudomonadati</taxon>
        <taxon>Thermodesulfobacteriota</taxon>
        <taxon>Syntrophobacteria</taxon>
        <taxon>Syntrophobacterales</taxon>
        <taxon>Syntrophobacteraceae</taxon>
        <taxon>Desulfacinum</taxon>
    </lineage>
</organism>
<proteinExistence type="predicted"/>
<dbReference type="OrthoDB" id="9813321at2"/>
<dbReference type="NCBIfam" id="TIGR02605">
    <property type="entry name" value="CxxC_CxxC_SSSS"/>
    <property type="match status" value="1"/>
</dbReference>
<keyword evidence="3" id="KW-1185">Reference proteome</keyword>
<gene>
    <name evidence="2" type="ORF">SAMN02745206_03025</name>
</gene>
<dbReference type="RefSeq" id="WP_073040920.1">
    <property type="nucleotide sequence ID" value="NZ_FQVB01000034.1"/>
</dbReference>
<dbReference type="EMBL" id="FQVB01000034">
    <property type="protein sequence ID" value="SHF97434.1"/>
    <property type="molecule type" value="Genomic_DNA"/>
</dbReference>
<feature type="domain" description="Putative regulatory protein FmdB zinc ribbon" evidence="1">
    <location>
        <begin position="1"/>
        <end position="43"/>
    </location>
</feature>
<evidence type="ECO:0000313" key="2">
    <source>
        <dbReference type="EMBL" id="SHF97434.1"/>
    </source>
</evidence>
<name>A0A1M5G1A3_9BACT</name>
<dbReference type="Pfam" id="PF09723">
    <property type="entry name" value="Zn_ribbon_8"/>
    <property type="match status" value="1"/>
</dbReference>
<evidence type="ECO:0000313" key="3">
    <source>
        <dbReference type="Proteomes" id="UP000184076"/>
    </source>
</evidence>
<protein>
    <submittedName>
        <fullName evidence="2">Putative regulatory protein, FmdB family</fullName>
    </submittedName>
</protein>
<reference evidence="3" key="1">
    <citation type="submission" date="2016-11" db="EMBL/GenBank/DDBJ databases">
        <authorList>
            <person name="Varghese N."/>
            <person name="Submissions S."/>
        </authorList>
    </citation>
    <scope>NUCLEOTIDE SEQUENCE [LARGE SCALE GENOMIC DNA]</scope>
    <source>
        <strain evidence="3">DSM 9756</strain>
    </source>
</reference>
<accession>A0A1M5G1A3</accession>
<dbReference type="AlphaFoldDB" id="A0A1M5G1A3"/>
<dbReference type="InterPro" id="IPR013429">
    <property type="entry name" value="Regulatory_FmdB_Zinc_ribbon"/>
</dbReference>
<dbReference type="Proteomes" id="UP000184076">
    <property type="component" value="Unassembled WGS sequence"/>
</dbReference>